<evidence type="ECO:0000259" key="3">
    <source>
        <dbReference type="Pfam" id="PF03109"/>
    </source>
</evidence>
<sequence>MDRDDSTINRRDHIKRYQEIVTVFAKHGFGVLIEQLGIFRYLKIRKRFSNPGDNPGTRISTGERLKLSCEELGPTFIKIGQLLSTRSDIFPPDITEELEKLQDFVPPFPFEDVRALIEDEFEDHLEHIFQEFHQEPLAAASVSQVHYARLHAGKPVAVKVQRPGIEKNVELDLSILKDLAHFLDQHTHYGKMYDFHNMVRELENTLRDELNFMKEAENAETFRKNLRQDQGIKIPDIKWMYTTKRVLTMEYIQGSRITSFDELDTRGIDRTIVAKNLATSLFQQILRDGFFHADPHPGNILVLPDHTVVLLDLGMVGRLSEKRKTLFLNLFIGVGTGNTRKVIKAIAGLNTMNQRVGLKKFEKDMDILVDRYLTMPLNQIKVGEVLHEIFKLAMKYHVKIPQEFTLLAKTLATLQGVVEKLDPSLNVLDVIKPITNKLVYQTWSVPKIGHRAMRVLFDYQDLLSEFPVIMADFLKKVEDDDFSLQWEIKNMEQIQQRFDKVANRIVFSLVLLSLSIVIAGILIGSGISASSGAEMYLLNMTVLKIGFFLAILIIAGLVGSILKSKGF</sequence>
<protein>
    <submittedName>
        <fullName evidence="4">2-octaprenylphenol hydroxylase</fullName>
    </submittedName>
</protein>
<dbReference type="InterPro" id="IPR004147">
    <property type="entry name" value="ABC1_dom"/>
</dbReference>
<dbReference type="PANTHER" id="PTHR10566">
    <property type="entry name" value="CHAPERONE-ACTIVITY OF BC1 COMPLEX CABC1 -RELATED"/>
    <property type="match status" value="1"/>
</dbReference>
<keyword evidence="2" id="KW-0472">Membrane</keyword>
<evidence type="ECO:0000313" key="5">
    <source>
        <dbReference type="Proteomes" id="UP000323521"/>
    </source>
</evidence>
<dbReference type="Pfam" id="PF03109">
    <property type="entry name" value="ABC1"/>
    <property type="match status" value="1"/>
</dbReference>
<dbReference type="KEGG" id="fwa:DCMF_18285"/>
<dbReference type="InterPro" id="IPR011009">
    <property type="entry name" value="Kinase-like_dom_sf"/>
</dbReference>
<keyword evidence="2" id="KW-0812">Transmembrane</keyword>
<dbReference type="InterPro" id="IPR050154">
    <property type="entry name" value="UbiB_kinase"/>
</dbReference>
<evidence type="ECO:0000256" key="2">
    <source>
        <dbReference type="SAM" id="Phobius"/>
    </source>
</evidence>
<proteinExistence type="inferred from homology"/>
<comment type="similarity">
    <text evidence="1">Belongs to the protein kinase superfamily. ADCK protein kinase family.</text>
</comment>
<feature type="transmembrane region" description="Helical" evidence="2">
    <location>
        <begin position="505"/>
        <end position="529"/>
    </location>
</feature>
<dbReference type="RefSeq" id="WP_148135751.1">
    <property type="nucleotide sequence ID" value="NZ_CP017634.1"/>
</dbReference>
<evidence type="ECO:0000313" key="4">
    <source>
        <dbReference type="EMBL" id="ATW26438.1"/>
    </source>
</evidence>
<accession>A0A3G1KVD1</accession>
<keyword evidence="5" id="KW-1185">Reference proteome</keyword>
<dbReference type="Proteomes" id="UP000323521">
    <property type="component" value="Chromosome"/>
</dbReference>
<gene>
    <name evidence="4" type="ORF">DCMF_18285</name>
</gene>
<reference evidence="4 5" key="1">
    <citation type="submission" date="2016-10" db="EMBL/GenBank/DDBJ databases">
        <title>Complete Genome Sequence of Peptococcaceae strain DCMF.</title>
        <authorList>
            <person name="Edwards R.J."/>
            <person name="Holland S.I."/>
            <person name="Deshpande N.P."/>
            <person name="Wong Y.K."/>
            <person name="Ertan H."/>
            <person name="Manefield M."/>
            <person name="Russell T.L."/>
            <person name="Lee M.J."/>
        </authorList>
    </citation>
    <scope>NUCLEOTIDE SEQUENCE [LARGE SCALE GENOMIC DNA]</scope>
    <source>
        <strain evidence="4 5">DCMF</strain>
    </source>
</reference>
<dbReference type="CDD" id="cd05121">
    <property type="entry name" value="ABC1_ADCK3-like"/>
    <property type="match status" value="1"/>
</dbReference>
<dbReference type="OrthoDB" id="9795390at2"/>
<dbReference type="PANTHER" id="PTHR10566:SF113">
    <property type="entry name" value="PROTEIN ACTIVITY OF BC1 COMPLEX KINASE 7, CHLOROPLASTIC"/>
    <property type="match status" value="1"/>
</dbReference>
<dbReference type="SUPFAM" id="SSF56112">
    <property type="entry name" value="Protein kinase-like (PK-like)"/>
    <property type="match status" value="1"/>
</dbReference>
<name>A0A3G1KVD1_FORW1</name>
<feature type="domain" description="ABC1 atypical kinase-like" evidence="3">
    <location>
        <begin position="100"/>
        <end position="344"/>
    </location>
</feature>
<feature type="transmembrane region" description="Helical" evidence="2">
    <location>
        <begin position="541"/>
        <end position="562"/>
    </location>
</feature>
<keyword evidence="2" id="KW-1133">Transmembrane helix</keyword>
<organism evidence="4 5">
    <name type="scientific">Formimonas warabiya</name>
    <dbReference type="NCBI Taxonomy" id="1761012"/>
    <lineage>
        <taxon>Bacteria</taxon>
        <taxon>Bacillati</taxon>
        <taxon>Bacillota</taxon>
        <taxon>Clostridia</taxon>
        <taxon>Eubacteriales</taxon>
        <taxon>Peptococcaceae</taxon>
        <taxon>Candidatus Formimonas</taxon>
    </lineage>
</organism>
<evidence type="ECO:0000256" key="1">
    <source>
        <dbReference type="ARBA" id="ARBA00009670"/>
    </source>
</evidence>
<dbReference type="EMBL" id="CP017634">
    <property type="protein sequence ID" value="ATW26438.1"/>
    <property type="molecule type" value="Genomic_DNA"/>
</dbReference>
<dbReference type="AlphaFoldDB" id="A0A3G1KVD1"/>